<reference evidence="3" key="3">
    <citation type="submission" date="2024-03" db="EMBL/GenBank/DDBJ databases">
        <title>The Genome Sequence of Enterococcus sp. DIV0242b.</title>
        <authorList>
            <consortium name="The Broad Institute Genomics Platform"/>
            <consortium name="The Broad Institute Microbial Omics Core"/>
            <consortium name="The Broad Institute Genomic Center for Infectious Diseases"/>
            <person name="Earl A."/>
            <person name="Manson A."/>
            <person name="Gilmore M."/>
            <person name="Schwartman J."/>
            <person name="Shea T."/>
            <person name="Abouelleil A."/>
            <person name="Cao P."/>
            <person name="Chapman S."/>
            <person name="Cusick C."/>
            <person name="Young S."/>
            <person name="Neafsey D."/>
            <person name="Nusbaum C."/>
            <person name="Birren B."/>
        </authorList>
    </citation>
    <scope>NUCLEOTIDE SEQUENCE</scope>
    <source>
        <strain evidence="3">9E7_DIV0242</strain>
    </source>
</reference>
<reference evidence="3" key="2">
    <citation type="submission" date="2017-05" db="EMBL/GenBank/DDBJ databases">
        <authorList>
            <consortium name="The Broad Institute Genomics Platform"/>
            <consortium name="The Broad Institute Genomic Center for Infectious Diseases"/>
            <person name="Earl A."/>
            <person name="Manson A."/>
            <person name="Schwartman J."/>
            <person name="Gilmore M."/>
            <person name="Abouelleil A."/>
            <person name="Cao P."/>
            <person name="Chapman S."/>
            <person name="Cusick C."/>
            <person name="Shea T."/>
            <person name="Young S."/>
            <person name="Neafsey D."/>
            <person name="Nusbaum C."/>
            <person name="Birren B."/>
        </authorList>
    </citation>
    <scope>NUCLEOTIDE SEQUENCE</scope>
    <source>
        <strain evidence="3">9E7_DIV0242</strain>
    </source>
</reference>
<evidence type="ECO:0000313" key="3">
    <source>
        <dbReference type="EMBL" id="WYJ90889.1"/>
    </source>
</evidence>
<keyword evidence="1" id="KW-0472">Membrane</keyword>
<dbReference type="AlphaFoldDB" id="A0A242K805"/>
<proteinExistence type="predicted"/>
<reference evidence="2" key="1">
    <citation type="submission" date="2017-05" db="EMBL/GenBank/DDBJ databases">
        <title>The Genome Sequence of Enterococcus sp. 9E7_DIV0242.</title>
        <authorList>
            <consortium name="The Broad Institute Genomics Platform"/>
            <consortium name="The Broad Institute Genomic Center for Infectious Diseases"/>
            <person name="Earl A."/>
            <person name="Manson A."/>
            <person name="Schwartman J."/>
            <person name="Gilmore M."/>
            <person name="Abouelleil A."/>
            <person name="Cao P."/>
            <person name="Chapman S."/>
            <person name="Cusick C."/>
            <person name="Shea T."/>
            <person name="Young S."/>
            <person name="Neafsey D."/>
            <person name="Nusbaum C."/>
            <person name="Birren B."/>
        </authorList>
    </citation>
    <scope>NUCLEOTIDE SEQUENCE [LARGE SCALE GENOMIC DNA]</scope>
    <source>
        <strain evidence="2">9E7_DIV0242</strain>
    </source>
</reference>
<organism evidence="2">
    <name type="scientific">Candidatus Enterococcus clewellii</name>
    <dbReference type="NCBI Taxonomy" id="1834193"/>
    <lineage>
        <taxon>Bacteria</taxon>
        <taxon>Bacillati</taxon>
        <taxon>Bacillota</taxon>
        <taxon>Bacilli</taxon>
        <taxon>Lactobacillales</taxon>
        <taxon>Enterococcaceae</taxon>
        <taxon>Enterococcus</taxon>
    </lineage>
</organism>
<feature type="transmembrane region" description="Helical" evidence="1">
    <location>
        <begin position="6"/>
        <end position="23"/>
    </location>
</feature>
<gene>
    <name evidence="2" type="ORF">A5888_001420</name>
    <name evidence="3" type="ORF">A5888_002657</name>
</gene>
<evidence type="ECO:0000256" key="1">
    <source>
        <dbReference type="SAM" id="Phobius"/>
    </source>
</evidence>
<dbReference type="Proteomes" id="UP000195141">
    <property type="component" value="Chromosome"/>
</dbReference>
<dbReference type="EMBL" id="NGMM01000002">
    <property type="protein sequence ID" value="OTP17282.1"/>
    <property type="molecule type" value="Genomic_DNA"/>
</dbReference>
<evidence type="ECO:0000313" key="4">
    <source>
        <dbReference type="Proteomes" id="UP000195141"/>
    </source>
</evidence>
<protein>
    <submittedName>
        <fullName evidence="2">Uncharacterized protein</fullName>
    </submittedName>
</protein>
<dbReference type="EMBL" id="CP147247">
    <property type="protein sequence ID" value="WYJ90889.1"/>
    <property type="molecule type" value="Genomic_DNA"/>
</dbReference>
<sequence length="29" mass="3318">MSYSMFITLLAVGIIAMFVYVAYREKKGD</sequence>
<keyword evidence="1" id="KW-0812">Transmembrane</keyword>
<evidence type="ECO:0000313" key="2">
    <source>
        <dbReference type="EMBL" id="OTP17282.1"/>
    </source>
</evidence>
<keyword evidence="1" id="KW-1133">Transmembrane helix</keyword>
<name>A0A242K805_9ENTE</name>
<keyword evidence="4" id="KW-1185">Reference proteome</keyword>
<accession>A0A242K805</accession>